<keyword evidence="14" id="KW-1185">Reference proteome</keyword>
<comment type="function">
    <text evidence="8">Pyrophosphatase that hydrolyzes the non-canonical purine nucleotides inosine triphosphate (ITP), deoxyinosine triphosphate (dITP) as well as 2'-deoxy-N-6-hydroxylaminopurine triphosphate (dHAPTP) and xanthosine 5'-triphosphate (XTP) to their respective monophosphate derivatives. The enzyme does not distinguish between the deoxy- and ribose forms. Probably excludes non-canonical purines from RNA and DNA precursor pools, thus preventing their incorporation into RNA and DNA and avoiding chromosomal lesions.</text>
</comment>
<dbReference type="EC" id="3.6.1.66" evidence="12"/>
<dbReference type="OrthoDB" id="6288734at2759"/>
<keyword evidence="7 12" id="KW-0546">Nucleotide metabolism</keyword>
<keyword evidence="5 12" id="KW-0378">Hydrolase</keyword>
<keyword evidence="3 12" id="KW-0479">Metal-binding</keyword>
<comment type="subcellular location">
    <subcellularLocation>
        <location evidence="12">Cytoplasm</location>
    </subcellularLocation>
    <subcellularLocation>
        <location evidence="12">Nucleus</location>
    </subcellularLocation>
</comment>
<dbReference type="GO" id="GO:0036222">
    <property type="term" value="F:XTP diphosphatase activity"/>
    <property type="evidence" value="ECO:0007669"/>
    <property type="project" value="UniProtKB-UniRule"/>
</dbReference>
<dbReference type="HAMAP" id="MF_03148">
    <property type="entry name" value="HAM1_NTPase"/>
    <property type="match status" value="1"/>
</dbReference>
<evidence type="ECO:0000256" key="7">
    <source>
        <dbReference type="ARBA" id="ARBA00023080"/>
    </source>
</evidence>
<feature type="binding site" evidence="12">
    <location>
        <position position="165"/>
    </location>
    <ligand>
        <name>ITP</name>
        <dbReference type="ChEBI" id="CHEBI:61402"/>
    </ligand>
</feature>
<comment type="catalytic activity">
    <reaction evidence="9">
        <text>ITP + H2O = IMP + diphosphate + H(+)</text>
        <dbReference type="Rhea" id="RHEA:29399"/>
        <dbReference type="ChEBI" id="CHEBI:15377"/>
        <dbReference type="ChEBI" id="CHEBI:15378"/>
        <dbReference type="ChEBI" id="CHEBI:33019"/>
        <dbReference type="ChEBI" id="CHEBI:58053"/>
        <dbReference type="ChEBI" id="CHEBI:61402"/>
        <dbReference type="EC" id="3.6.1.66"/>
    </reaction>
    <physiologicalReaction direction="left-to-right" evidence="9">
        <dbReference type="Rhea" id="RHEA:29400"/>
    </physiologicalReaction>
</comment>
<evidence type="ECO:0000256" key="5">
    <source>
        <dbReference type="ARBA" id="ARBA00022801"/>
    </source>
</evidence>
<evidence type="ECO:0000256" key="2">
    <source>
        <dbReference type="ARBA" id="ARBA00022490"/>
    </source>
</evidence>
<evidence type="ECO:0000256" key="6">
    <source>
        <dbReference type="ARBA" id="ARBA00022842"/>
    </source>
</evidence>
<reference evidence="13 14" key="1">
    <citation type="journal article" date="2011" name="PLoS Pathog.">
        <title>Endophytic Life Strategies Decoded by Genome and Transcriptome Analyses of the Mutualistic Root Symbiont Piriformospora indica.</title>
        <authorList>
            <person name="Zuccaro A."/>
            <person name="Lahrmann U."/>
            <person name="Guldener U."/>
            <person name="Langen G."/>
            <person name="Pfiffi S."/>
            <person name="Biedenkopf D."/>
            <person name="Wong P."/>
            <person name="Samans B."/>
            <person name="Grimm C."/>
            <person name="Basiewicz M."/>
            <person name="Murat C."/>
            <person name="Martin F."/>
            <person name="Kogel K.H."/>
        </authorList>
    </citation>
    <scope>NUCLEOTIDE SEQUENCE [LARGE SCALE GENOMIC DNA]</scope>
    <source>
        <strain evidence="13 14">DSM 11827</strain>
    </source>
</reference>
<keyword evidence="2 12" id="KW-0963">Cytoplasm</keyword>
<feature type="binding site" evidence="12">
    <location>
        <position position="50"/>
    </location>
    <ligand>
        <name>ITP</name>
        <dbReference type="ChEBI" id="CHEBI:61402"/>
    </ligand>
</feature>
<dbReference type="GO" id="GO:0046872">
    <property type="term" value="F:metal ion binding"/>
    <property type="evidence" value="ECO:0007669"/>
    <property type="project" value="UniProtKB-KW"/>
</dbReference>
<keyword evidence="6 12" id="KW-0460">Magnesium</keyword>
<evidence type="ECO:0000256" key="9">
    <source>
        <dbReference type="ARBA" id="ARBA00093218"/>
    </source>
</evidence>
<dbReference type="FunCoup" id="G4TK42">
    <property type="interactions" value="544"/>
</dbReference>
<dbReference type="EMBL" id="CAFZ01000130">
    <property type="protein sequence ID" value="CCA71685.1"/>
    <property type="molecule type" value="Genomic_DNA"/>
</dbReference>
<dbReference type="SUPFAM" id="SSF52972">
    <property type="entry name" value="ITPase-like"/>
    <property type="match status" value="1"/>
</dbReference>
<evidence type="ECO:0000256" key="8">
    <source>
        <dbReference type="ARBA" id="ARBA00054940"/>
    </source>
</evidence>
<dbReference type="HOGENOM" id="CLU_082080_1_1_1"/>
<feature type="binding site" evidence="12">
    <location>
        <begin position="66"/>
        <end position="67"/>
    </location>
    <ligand>
        <name>ITP</name>
        <dbReference type="ChEBI" id="CHEBI:61402"/>
    </ligand>
</feature>
<evidence type="ECO:0000256" key="3">
    <source>
        <dbReference type="ARBA" id="ARBA00022723"/>
    </source>
</evidence>
<feature type="binding site" evidence="12">
    <location>
        <position position="38"/>
    </location>
    <ligand>
        <name>Mg(2+)</name>
        <dbReference type="ChEBI" id="CHEBI:18420"/>
    </ligand>
</feature>
<name>G4TK42_SERID</name>
<dbReference type="CDD" id="cd00515">
    <property type="entry name" value="HAM1"/>
    <property type="match status" value="1"/>
</dbReference>
<dbReference type="InterPro" id="IPR027502">
    <property type="entry name" value="ITPase"/>
</dbReference>
<comment type="catalytic activity">
    <reaction evidence="10">
        <text>dITP + H2O = dIMP + diphosphate + H(+)</text>
        <dbReference type="Rhea" id="RHEA:28342"/>
        <dbReference type="ChEBI" id="CHEBI:15377"/>
        <dbReference type="ChEBI" id="CHEBI:15378"/>
        <dbReference type="ChEBI" id="CHEBI:33019"/>
        <dbReference type="ChEBI" id="CHEBI:61194"/>
        <dbReference type="ChEBI" id="CHEBI:61382"/>
        <dbReference type="EC" id="3.6.1.66"/>
    </reaction>
    <physiologicalReaction direction="left-to-right" evidence="10">
        <dbReference type="Rhea" id="RHEA:28343"/>
    </physiologicalReaction>
</comment>
<dbReference type="AlphaFoldDB" id="G4TK42"/>
<dbReference type="GO" id="GO:0009117">
    <property type="term" value="P:nucleotide metabolic process"/>
    <property type="evidence" value="ECO:0007669"/>
    <property type="project" value="UniProtKB-KW"/>
</dbReference>
<feature type="binding site" evidence="12">
    <location>
        <begin position="170"/>
        <end position="171"/>
    </location>
    <ligand>
        <name>ITP</name>
        <dbReference type="ChEBI" id="CHEBI:61402"/>
    </ligand>
</feature>
<dbReference type="eggNOG" id="KOG3222">
    <property type="taxonomic scope" value="Eukaryota"/>
</dbReference>
<dbReference type="GO" id="GO:0000166">
    <property type="term" value="F:nucleotide binding"/>
    <property type="evidence" value="ECO:0007669"/>
    <property type="project" value="UniProtKB-KW"/>
</dbReference>
<dbReference type="GO" id="GO:0005634">
    <property type="term" value="C:nucleus"/>
    <property type="evidence" value="ECO:0007669"/>
    <property type="project" value="UniProtKB-SubCell"/>
</dbReference>
<dbReference type="PANTHER" id="PTHR11067:SF9">
    <property type="entry name" value="INOSINE TRIPHOSPHATE PYROPHOSPHATASE"/>
    <property type="match status" value="1"/>
</dbReference>
<dbReference type="InterPro" id="IPR029001">
    <property type="entry name" value="ITPase-like_fam"/>
</dbReference>
<feature type="binding site" evidence="12">
    <location>
        <begin position="142"/>
        <end position="145"/>
    </location>
    <ligand>
        <name>ITP</name>
        <dbReference type="ChEBI" id="CHEBI:61402"/>
    </ligand>
</feature>
<dbReference type="GO" id="GO:0009204">
    <property type="term" value="P:deoxyribonucleoside triphosphate catabolic process"/>
    <property type="evidence" value="ECO:0007669"/>
    <property type="project" value="UniProtKB-UniRule"/>
</dbReference>
<dbReference type="GO" id="GO:0005737">
    <property type="term" value="C:cytoplasm"/>
    <property type="evidence" value="ECO:0007669"/>
    <property type="project" value="UniProtKB-SubCell"/>
</dbReference>
<organism evidence="13 14">
    <name type="scientific">Serendipita indica (strain DSM 11827)</name>
    <name type="common">Root endophyte fungus</name>
    <name type="synonym">Piriformospora indica</name>
    <dbReference type="NCBI Taxonomy" id="1109443"/>
    <lineage>
        <taxon>Eukaryota</taxon>
        <taxon>Fungi</taxon>
        <taxon>Dikarya</taxon>
        <taxon>Basidiomycota</taxon>
        <taxon>Agaricomycotina</taxon>
        <taxon>Agaricomycetes</taxon>
        <taxon>Sebacinales</taxon>
        <taxon>Serendipitaceae</taxon>
        <taxon>Serendipita</taxon>
    </lineage>
</organism>
<sequence>MTRKLVFITGNKNKLVEVQAILAKFDIEVEARALDIPEIQGTTLEVSADKCRRAAELVGGPCITEDTALAFHALGGLPGPYIKDFMKTIGHSGLNAMLTGFPTKGATAICTFAYSAGPGETPQLFVGETEGEIVPVRGPTHFGWDAVFQAAGTGQTFAEMDPVFKNTISHRFKALTKLVDFLKTLPE</sequence>
<dbReference type="GO" id="GO:0035870">
    <property type="term" value="F:dITP diphosphatase activity"/>
    <property type="evidence" value="ECO:0007669"/>
    <property type="project" value="UniProtKB-UniRule"/>
</dbReference>
<dbReference type="Pfam" id="PF01725">
    <property type="entry name" value="Ham1p_like"/>
    <property type="match status" value="1"/>
</dbReference>
<dbReference type="PANTHER" id="PTHR11067">
    <property type="entry name" value="INOSINE TRIPHOSPHATE PYROPHOSPHATASE/HAM1 PROTEIN"/>
    <property type="match status" value="1"/>
</dbReference>
<dbReference type="GO" id="GO:0036220">
    <property type="term" value="F:ITP diphosphatase activity"/>
    <property type="evidence" value="ECO:0007669"/>
    <property type="project" value="UniProtKB-UniRule"/>
</dbReference>
<dbReference type="InParanoid" id="G4TK42"/>
<evidence type="ECO:0000256" key="11">
    <source>
        <dbReference type="ARBA" id="ARBA00093271"/>
    </source>
</evidence>
<evidence type="ECO:0000313" key="14">
    <source>
        <dbReference type="Proteomes" id="UP000007148"/>
    </source>
</evidence>
<comment type="similarity">
    <text evidence="1 12">Belongs to the HAM1 NTPase family.</text>
</comment>
<comment type="catalytic activity">
    <reaction evidence="12">
        <text>XTP + H2O = XMP + diphosphate + H(+)</text>
        <dbReference type="Rhea" id="RHEA:28610"/>
        <dbReference type="ChEBI" id="CHEBI:15377"/>
        <dbReference type="ChEBI" id="CHEBI:15378"/>
        <dbReference type="ChEBI" id="CHEBI:33019"/>
        <dbReference type="ChEBI" id="CHEBI:57464"/>
        <dbReference type="ChEBI" id="CHEBI:61314"/>
        <dbReference type="EC" id="3.6.1.66"/>
    </reaction>
</comment>
<keyword evidence="4 12" id="KW-0547">Nucleotide-binding</keyword>
<feature type="binding site" evidence="12">
    <location>
        <position position="66"/>
    </location>
    <ligand>
        <name>Mg(2+)</name>
        <dbReference type="ChEBI" id="CHEBI:18420"/>
    </ligand>
</feature>
<dbReference type="InterPro" id="IPR002637">
    <property type="entry name" value="RdgB/HAM1"/>
</dbReference>
<comment type="cofactor">
    <cofactor evidence="12">
        <name>Mg(2+)</name>
        <dbReference type="ChEBI" id="CHEBI:18420"/>
    </cofactor>
    <cofactor evidence="12">
        <name>Mn(2+)</name>
        <dbReference type="ChEBI" id="CHEBI:29035"/>
    </cofactor>
    <text evidence="12">Binds 1 divalent metal cation per subunit; can use either Mg(2+) or Mn(2+).</text>
</comment>
<evidence type="ECO:0000256" key="4">
    <source>
        <dbReference type="ARBA" id="ARBA00022741"/>
    </source>
</evidence>
<accession>G4TK42</accession>
<comment type="catalytic activity">
    <reaction evidence="11">
        <text>N(6)-hydroxy-dATP + H2O = N(6)-hydroxy-dAMP + diphosphate + H(+)</text>
        <dbReference type="Rhea" id="RHEA:83971"/>
        <dbReference type="ChEBI" id="CHEBI:15377"/>
        <dbReference type="ChEBI" id="CHEBI:15378"/>
        <dbReference type="ChEBI" id="CHEBI:33019"/>
        <dbReference type="ChEBI" id="CHEBI:233529"/>
        <dbReference type="ChEBI" id="CHEBI:233530"/>
    </reaction>
    <physiologicalReaction direction="left-to-right" evidence="11">
        <dbReference type="Rhea" id="RHEA:83972"/>
    </physiologicalReaction>
</comment>
<dbReference type="STRING" id="1109443.G4TK42"/>
<comment type="subunit">
    <text evidence="12">Homodimer.</text>
</comment>
<keyword evidence="12" id="KW-0539">Nucleus</keyword>
<evidence type="ECO:0000256" key="1">
    <source>
        <dbReference type="ARBA" id="ARBA00008023"/>
    </source>
</evidence>
<dbReference type="FunFam" id="3.90.950.10:FF:000003">
    <property type="entry name" value="Inosine triphosphate pyrophosphatase"/>
    <property type="match status" value="1"/>
</dbReference>
<evidence type="ECO:0000313" key="13">
    <source>
        <dbReference type="EMBL" id="CCA71685.1"/>
    </source>
</evidence>
<feature type="binding site" evidence="12">
    <location>
        <begin position="9"/>
        <end position="14"/>
    </location>
    <ligand>
        <name>ITP</name>
        <dbReference type="ChEBI" id="CHEBI:61402"/>
    </ligand>
</feature>
<evidence type="ECO:0000256" key="12">
    <source>
        <dbReference type="HAMAP-Rule" id="MF_03148"/>
    </source>
</evidence>
<dbReference type="Gene3D" id="3.90.950.10">
    <property type="match status" value="1"/>
</dbReference>
<evidence type="ECO:0000256" key="10">
    <source>
        <dbReference type="ARBA" id="ARBA00093255"/>
    </source>
</evidence>
<dbReference type="Proteomes" id="UP000007148">
    <property type="component" value="Unassembled WGS sequence"/>
</dbReference>
<comment type="caution">
    <text evidence="13">The sequence shown here is derived from an EMBL/GenBank/DDBJ whole genome shotgun (WGS) entry which is preliminary data.</text>
</comment>
<proteinExistence type="inferred from homology"/>
<dbReference type="OMA" id="YDPIFQP"/>
<comment type="function">
    <text evidence="12">Pyrophosphatase that hydrolyzes non-canonical purine nucleotides such as inosine triphosphate (ITP), deoxyinosine triphosphate (dITP) or xanthosine 5'-triphosphate (XTP) to their respective monophosphate derivatives. The enzyme does not distinguish between the deoxy- and ribose forms. Probably excludes non-canonical purines from RNA and DNA precursor pools, thus preventing their incorporation into RNA and DNA and avoiding chromosomal lesions.</text>
</comment>
<gene>
    <name evidence="13" type="ORF">PIIN_05620</name>
</gene>
<keyword evidence="12" id="KW-0464">Manganese</keyword>
<protein>
    <recommendedName>
        <fullName evidence="12">Inosine triphosphate pyrophosphatase</fullName>
        <shortName evidence="12">ITPase</shortName>
        <shortName evidence="12">Inosine triphosphatase</shortName>
        <ecNumber evidence="12">3.6.1.66</ecNumber>
    </recommendedName>
    <alternativeName>
        <fullName evidence="12">Non-canonical purine NTP pyrophosphatase</fullName>
    </alternativeName>
    <alternativeName>
        <fullName evidence="12">Non-standard purine NTP pyrophosphatase</fullName>
    </alternativeName>
    <alternativeName>
        <fullName evidence="12">Nucleoside-triphosphate diphosphatase</fullName>
    </alternativeName>
    <alternativeName>
        <fullName evidence="12">Nucleoside-triphosphate pyrophosphatase</fullName>
        <shortName evidence="12">NTPase</shortName>
    </alternativeName>
    <alternativeName>
        <fullName evidence="12">XTP/dITP diphosphatase</fullName>
    </alternativeName>
</protein>